<sequence>MANGRQNRDHLERRKQQAPGLVASPTSKRYFDPRLGINVVRVLPGDHYVSQQPDELIVTILGSCVAACIRDPETGIGGMNHFMLPQSETGDWGNISATMRYGSFAMETLINDILKSGCPRERLEVKLFGGGNVSTGRVRVGDMNGQFALNYLKYEGIPFQASDLGGPYPRRIHYNPRTGKVDRLLLRRKADTEYLKQENEYRKRLPVEMKSGEIELF</sequence>
<evidence type="ECO:0000256" key="3">
    <source>
        <dbReference type="HAMAP-Rule" id="MF_01440"/>
    </source>
</evidence>
<comment type="function">
    <text evidence="3">Probably deamidates glutamine residues to glutamate on methyl-accepting chemotaxis receptors (MCPs), playing an important role in chemotaxis.</text>
</comment>
<gene>
    <name evidence="3" type="primary">cheD</name>
    <name evidence="5" type="ORF">GCM10007924_21790</name>
</gene>
<evidence type="ECO:0000256" key="4">
    <source>
        <dbReference type="SAM" id="MobiDB-lite"/>
    </source>
</evidence>
<dbReference type="PANTHER" id="PTHR35147">
    <property type="entry name" value="CHEMORECEPTOR GLUTAMINE DEAMIDASE CHED-RELATED"/>
    <property type="match status" value="1"/>
</dbReference>
<reference evidence="5" key="1">
    <citation type="journal article" date="2014" name="Int. J. Syst. Evol. Microbiol.">
        <title>Complete genome of a new Firmicutes species belonging to the dominant human colonic microbiota ('Ruminococcus bicirculans') reveals two chromosomes and a selective capacity to utilize plant glucans.</title>
        <authorList>
            <consortium name="NISC Comparative Sequencing Program"/>
            <person name="Wegmann U."/>
            <person name="Louis P."/>
            <person name="Goesmann A."/>
            <person name="Henrissat B."/>
            <person name="Duncan S.H."/>
            <person name="Flint H.J."/>
        </authorList>
    </citation>
    <scope>NUCLEOTIDE SEQUENCE</scope>
    <source>
        <strain evidence="5">NBRC 103408</strain>
    </source>
</reference>
<feature type="region of interest" description="Disordered" evidence="4">
    <location>
        <begin position="1"/>
        <end position="27"/>
    </location>
</feature>
<feature type="compositionally biased region" description="Basic and acidic residues" evidence="4">
    <location>
        <begin position="1"/>
        <end position="15"/>
    </location>
</feature>
<evidence type="ECO:0000313" key="5">
    <source>
        <dbReference type="EMBL" id="GLQ06958.1"/>
    </source>
</evidence>
<dbReference type="InterPro" id="IPR038592">
    <property type="entry name" value="CheD-like_sf"/>
</dbReference>
<evidence type="ECO:0000313" key="6">
    <source>
        <dbReference type="Proteomes" id="UP001161409"/>
    </source>
</evidence>
<reference evidence="5" key="2">
    <citation type="submission" date="2023-01" db="EMBL/GenBank/DDBJ databases">
        <title>Draft genome sequence of Sneathiella chinensis strain NBRC 103408.</title>
        <authorList>
            <person name="Sun Q."/>
            <person name="Mori K."/>
        </authorList>
    </citation>
    <scope>NUCLEOTIDE SEQUENCE</scope>
    <source>
        <strain evidence="5">NBRC 103408</strain>
    </source>
</reference>
<dbReference type="PANTHER" id="PTHR35147:SF2">
    <property type="entry name" value="CHEMORECEPTOR GLUTAMINE DEAMIDASE CHED-RELATED"/>
    <property type="match status" value="1"/>
</dbReference>
<keyword evidence="2 3" id="KW-0378">Hydrolase</keyword>
<dbReference type="InterPro" id="IPR005659">
    <property type="entry name" value="Chemorcpt_Glu_NH3ase_CheD"/>
</dbReference>
<dbReference type="HAMAP" id="MF_01440">
    <property type="entry name" value="CheD"/>
    <property type="match status" value="1"/>
</dbReference>
<dbReference type="InterPro" id="IPR011324">
    <property type="entry name" value="Cytotoxic_necrot_fac-like_cat"/>
</dbReference>
<keyword evidence="1 3" id="KW-0145">Chemotaxis</keyword>
<evidence type="ECO:0000256" key="1">
    <source>
        <dbReference type="ARBA" id="ARBA00022500"/>
    </source>
</evidence>
<dbReference type="CDD" id="cd16352">
    <property type="entry name" value="CheD"/>
    <property type="match status" value="1"/>
</dbReference>
<dbReference type="Gene3D" id="3.30.1330.200">
    <property type="match status" value="1"/>
</dbReference>
<dbReference type="EMBL" id="BSNF01000008">
    <property type="protein sequence ID" value="GLQ06958.1"/>
    <property type="molecule type" value="Genomic_DNA"/>
</dbReference>
<dbReference type="Pfam" id="PF03975">
    <property type="entry name" value="CheD"/>
    <property type="match status" value="1"/>
</dbReference>
<comment type="catalytic activity">
    <reaction evidence="3">
        <text>L-glutaminyl-[protein] + H2O = L-glutamyl-[protein] + NH4(+)</text>
        <dbReference type="Rhea" id="RHEA:16441"/>
        <dbReference type="Rhea" id="RHEA-COMP:10207"/>
        <dbReference type="Rhea" id="RHEA-COMP:10208"/>
        <dbReference type="ChEBI" id="CHEBI:15377"/>
        <dbReference type="ChEBI" id="CHEBI:28938"/>
        <dbReference type="ChEBI" id="CHEBI:29973"/>
        <dbReference type="ChEBI" id="CHEBI:30011"/>
        <dbReference type="EC" id="3.5.1.44"/>
    </reaction>
</comment>
<comment type="similarity">
    <text evidence="3">Belongs to the CheD family.</text>
</comment>
<comment type="caution">
    <text evidence="5">The sequence shown here is derived from an EMBL/GenBank/DDBJ whole genome shotgun (WGS) entry which is preliminary data.</text>
</comment>
<name>A0ABQ5U5G4_9PROT</name>
<proteinExistence type="inferred from homology"/>
<dbReference type="Proteomes" id="UP001161409">
    <property type="component" value="Unassembled WGS sequence"/>
</dbReference>
<protein>
    <recommendedName>
        <fullName evidence="3">Probable chemoreceptor glutamine deamidase CheD</fullName>
        <ecNumber evidence="3">3.5.1.44</ecNumber>
    </recommendedName>
</protein>
<organism evidence="5 6">
    <name type="scientific">Sneathiella chinensis</name>
    <dbReference type="NCBI Taxonomy" id="349750"/>
    <lineage>
        <taxon>Bacteria</taxon>
        <taxon>Pseudomonadati</taxon>
        <taxon>Pseudomonadota</taxon>
        <taxon>Alphaproteobacteria</taxon>
        <taxon>Sneathiellales</taxon>
        <taxon>Sneathiellaceae</taxon>
        <taxon>Sneathiella</taxon>
    </lineage>
</organism>
<keyword evidence="6" id="KW-1185">Reference proteome</keyword>
<dbReference type="RefSeq" id="WP_169561053.1">
    <property type="nucleotide sequence ID" value="NZ_BSNF01000008.1"/>
</dbReference>
<dbReference type="EC" id="3.5.1.44" evidence="3"/>
<evidence type="ECO:0000256" key="2">
    <source>
        <dbReference type="ARBA" id="ARBA00022801"/>
    </source>
</evidence>
<dbReference type="SUPFAM" id="SSF64438">
    <property type="entry name" value="CNF1/YfiH-like putative cysteine hydrolases"/>
    <property type="match status" value="1"/>
</dbReference>
<accession>A0ABQ5U5G4</accession>